<evidence type="ECO:0000256" key="5">
    <source>
        <dbReference type="ARBA" id="ARBA00022490"/>
    </source>
</evidence>
<dbReference type="InterPro" id="IPR044538">
    <property type="entry name" value="Vta1-like"/>
</dbReference>
<evidence type="ECO:0000256" key="9">
    <source>
        <dbReference type="SAM" id="MobiDB-lite"/>
    </source>
</evidence>
<organism evidence="12 13">
    <name type="scientific">Pterulicium gracile</name>
    <dbReference type="NCBI Taxonomy" id="1884261"/>
    <lineage>
        <taxon>Eukaryota</taxon>
        <taxon>Fungi</taxon>
        <taxon>Dikarya</taxon>
        <taxon>Basidiomycota</taxon>
        <taxon>Agaricomycotina</taxon>
        <taxon>Agaricomycetes</taxon>
        <taxon>Agaricomycetidae</taxon>
        <taxon>Agaricales</taxon>
        <taxon>Pleurotineae</taxon>
        <taxon>Pterulaceae</taxon>
        <taxon>Pterulicium</taxon>
    </lineage>
</organism>
<dbReference type="STRING" id="1884261.A0A5C3QER0"/>
<dbReference type="Proteomes" id="UP000305067">
    <property type="component" value="Unassembled WGS sequence"/>
</dbReference>
<dbReference type="PANTHER" id="PTHR46009:SF1">
    <property type="entry name" value="VACUOLAR PROTEIN SORTING-ASSOCIATED PROTEIN VTA1 HOMOLOG"/>
    <property type="match status" value="1"/>
</dbReference>
<dbReference type="GO" id="GO:0032511">
    <property type="term" value="P:late endosome to vacuole transport via multivesicular body sorting pathway"/>
    <property type="evidence" value="ECO:0007669"/>
    <property type="project" value="InterPro"/>
</dbReference>
<dbReference type="InterPro" id="IPR041212">
    <property type="entry name" value="Vta1_C"/>
</dbReference>
<evidence type="ECO:0000256" key="4">
    <source>
        <dbReference type="ARBA" id="ARBA00022448"/>
    </source>
</evidence>
<evidence type="ECO:0000256" key="8">
    <source>
        <dbReference type="ARBA" id="ARBA00023136"/>
    </source>
</evidence>
<reference evidence="12 13" key="1">
    <citation type="journal article" date="2019" name="Nat. Ecol. Evol.">
        <title>Megaphylogeny resolves global patterns of mushroom evolution.</title>
        <authorList>
            <person name="Varga T."/>
            <person name="Krizsan K."/>
            <person name="Foldi C."/>
            <person name="Dima B."/>
            <person name="Sanchez-Garcia M."/>
            <person name="Sanchez-Ramirez S."/>
            <person name="Szollosi G.J."/>
            <person name="Szarkandi J.G."/>
            <person name="Papp V."/>
            <person name="Albert L."/>
            <person name="Andreopoulos W."/>
            <person name="Angelini C."/>
            <person name="Antonin V."/>
            <person name="Barry K.W."/>
            <person name="Bougher N.L."/>
            <person name="Buchanan P."/>
            <person name="Buyck B."/>
            <person name="Bense V."/>
            <person name="Catcheside P."/>
            <person name="Chovatia M."/>
            <person name="Cooper J."/>
            <person name="Damon W."/>
            <person name="Desjardin D."/>
            <person name="Finy P."/>
            <person name="Geml J."/>
            <person name="Haridas S."/>
            <person name="Hughes K."/>
            <person name="Justo A."/>
            <person name="Karasinski D."/>
            <person name="Kautmanova I."/>
            <person name="Kiss B."/>
            <person name="Kocsube S."/>
            <person name="Kotiranta H."/>
            <person name="LaButti K.M."/>
            <person name="Lechner B.E."/>
            <person name="Liimatainen K."/>
            <person name="Lipzen A."/>
            <person name="Lukacs Z."/>
            <person name="Mihaltcheva S."/>
            <person name="Morgado L.N."/>
            <person name="Niskanen T."/>
            <person name="Noordeloos M.E."/>
            <person name="Ohm R.A."/>
            <person name="Ortiz-Santana B."/>
            <person name="Ovrebo C."/>
            <person name="Racz N."/>
            <person name="Riley R."/>
            <person name="Savchenko A."/>
            <person name="Shiryaev A."/>
            <person name="Soop K."/>
            <person name="Spirin V."/>
            <person name="Szebenyi C."/>
            <person name="Tomsovsky M."/>
            <person name="Tulloss R.E."/>
            <person name="Uehling J."/>
            <person name="Grigoriev I.V."/>
            <person name="Vagvolgyi C."/>
            <person name="Papp T."/>
            <person name="Martin F.M."/>
            <person name="Miettinen O."/>
            <person name="Hibbett D.S."/>
            <person name="Nagy L.G."/>
        </authorList>
    </citation>
    <scope>NUCLEOTIDE SEQUENCE [LARGE SCALE GENOMIC DNA]</scope>
    <source>
        <strain evidence="12 13">CBS 309.79</strain>
    </source>
</reference>
<keyword evidence="7" id="KW-0653">Protein transport</keyword>
<keyword evidence="6" id="KW-0967">Endosome</keyword>
<dbReference type="GO" id="GO:0010008">
    <property type="term" value="C:endosome membrane"/>
    <property type="evidence" value="ECO:0007669"/>
    <property type="project" value="UniProtKB-SubCell"/>
</dbReference>
<evidence type="ECO:0000256" key="2">
    <source>
        <dbReference type="ARBA" id="ARBA00004496"/>
    </source>
</evidence>
<dbReference type="EMBL" id="ML178832">
    <property type="protein sequence ID" value="TFK99677.1"/>
    <property type="molecule type" value="Genomic_DNA"/>
</dbReference>
<accession>A0A5C3QER0</accession>
<evidence type="ECO:0000259" key="10">
    <source>
        <dbReference type="Pfam" id="PF04652"/>
    </source>
</evidence>
<evidence type="ECO:0000256" key="7">
    <source>
        <dbReference type="ARBA" id="ARBA00022927"/>
    </source>
</evidence>
<evidence type="ECO:0000256" key="1">
    <source>
        <dbReference type="ARBA" id="ARBA00004481"/>
    </source>
</evidence>
<keyword evidence="5" id="KW-0963">Cytoplasm</keyword>
<dbReference type="Pfam" id="PF04652">
    <property type="entry name" value="Vta1"/>
    <property type="match status" value="1"/>
</dbReference>
<protein>
    <submittedName>
        <fullName evidence="12">Vta1 like-domain-containing protein</fullName>
    </submittedName>
</protein>
<dbReference type="Pfam" id="PF18097">
    <property type="entry name" value="Vta1_C"/>
    <property type="match status" value="1"/>
</dbReference>
<feature type="compositionally biased region" description="Low complexity" evidence="9">
    <location>
        <begin position="287"/>
        <end position="306"/>
    </location>
</feature>
<feature type="compositionally biased region" description="Polar residues" evidence="9">
    <location>
        <begin position="204"/>
        <end position="221"/>
    </location>
</feature>
<dbReference type="Gene3D" id="1.20.5.420">
    <property type="entry name" value="Immunoglobulin FC, subunit C"/>
    <property type="match status" value="1"/>
</dbReference>
<dbReference type="Gene3D" id="1.25.40.270">
    <property type="entry name" value="Vacuolar protein sorting-associated protein vta1"/>
    <property type="match status" value="1"/>
</dbReference>
<comment type="subcellular location">
    <subcellularLocation>
        <location evidence="2">Cytoplasm</location>
    </subcellularLocation>
    <subcellularLocation>
        <location evidence="1">Endosome membrane</location>
        <topology evidence="1">Peripheral membrane protein</topology>
    </subcellularLocation>
</comment>
<feature type="compositionally biased region" description="Polar residues" evidence="9">
    <location>
        <begin position="271"/>
        <end position="284"/>
    </location>
</feature>
<evidence type="ECO:0000259" key="11">
    <source>
        <dbReference type="Pfam" id="PF18097"/>
    </source>
</evidence>
<feature type="domain" description="Vta1/callose synthase N-terminal" evidence="10">
    <location>
        <begin position="19"/>
        <end position="162"/>
    </location>
</feature>
<feature type="domain" description="Vta1 C-terminal" evidence="11">
    <location>
        <begin position="350"/>
        <end position="387"/>
    </location>
</feature>
<keyword evidence="8" id="KW-0472">Membrane</keyword>
<name>A0A5C3QER0_9AGAR</name>
<feature type="region of interest" description="Disordered" evidence="9">
    <location>
        <begin position="161"/>
        <end position="344"/>
    </location>
</feature>
<keyword evidence="13" id="KW-1185">Reference proteome</keyword>
<proteinExistence type="inferred from homology"/>
<evidence type="ECO:0000313" key="13">
    <source>
        <dbReference type="Proteomes" id="UP000305067"/>
    </source>
</evidence>
<keyword evidence="4" id="KW-0813">Transport</keyword>
<sequence length="388" mass="40720">MSAFPGLGLPTLPAPFKPLQAYLQRAEELRTKDPIIAYWCIYYSAQVGITLKVKESSCRGFLVSILELLEKMKSEVGANDAIDMEAASAAYVENFALRVFTSADNEDRAGKATRPTAKKFLAAANFLEVLKVFPQSEISEGMEARIKYAKWKAADISRAFREGRKPTPGPAGAEDDPMLIDGATTPTSTVAGFDLPAPPDNGLGTPTSTNPPTLNRSSPSPTMDVGDIQRANSNFIPISSPPSVPADKEVTPGMWSTAATPGVVTPEDAGQSVSWQPNASSSGHARTGSTGSTLSATSKTLASSGSYHQSPPPSATPSSPMAISSPPPPAPIVPAAAPHQPPPAAVQLTPQVIAKAQKHCRFAISALDYEDADTARKQLREALAVLGG</sequence>
<dbReference type="OrthoDB" id="391137at2759"/>
<dbReference type="GO" id="GO:0015031">
    <property type="term" value="P:protein transport"/>
    <property type="evidence" value="ECO:0007669"/>
    <property type="project" value="UniProtKB-KW"/>
</dbReference>
<dbReference type="InterPro" id="IPR023175">
    <property type="entry name" value="Vta1/CALS_N_sf"/>
</dbReference>
<gene>
    <name evidence="12" type="ORF">BDV98DRAFT_584003</name>
</gene>
<evidence type="ECO:0000313" key="12">
    <source>
        <dbReference type="EMBL" id="TFK99677.1"/>
    </source>
</evidence>
<dbReference type="AlphaFoldDB" id="A0A5C3QER0"/>
<dbReference type="InterPro" id="IPR039431">
    <property type="entry name" value="Vta1/CALS_N"/>
</dbReference>
<comment type="similarity">
    <text evidence="3">Belongs to the VTA1 family.</text>
</comment>
<dbReference type="PANTHER" id="PTHR46009">
    <property type="entry name" value="VACUOLAR PROTEIN SORTING-ASSOCIATED PROTEIN VTA1 HOMOLOG"/>
    <property type="match status" value="1"/>
</dbReference>
<dbReference type="GO" id="GO:0005771">
    <property type="term" value="C:multivesicular body"/>
    <property type="evidence" value="ECO:0007669"/>
    <property type="project" value="TreeGrafter"/>
</dbReference>
<evidence type="ECO:0000256" key="6">
    <source>
        <dbReference type="ARBA" id="ARBA00022753"/>
    </source>
</evidence>
<evidence type="ECO:0000256" key="3">
    <source>
        <dbReference type="ARBA" id="ARBA00007895"/>
    </source>
</evidence>